<protein>
    <submittedName>
        <fullName evidence="2">Uncharacterized protein</fullName>
    </submittedName>
</protein>
<dbReference type="EMBL" id="CM010717">
    <property type="protein sequence ID" value="RZC56336.1"/>
    <property type="molecule type" value="Genomic_DNA"/>
</dbReference>
<dbReference type="Proteomes" id="UP000316621">
    <property type="component" value="Chromosome 3"/>
</dbReference>
<dbReference type="AlphaFoldDB" id="A0A4Y7J791"/>
<feature type="region of interest" description="Disordered" evidence="1">
    <location>
        <begin position="1"/>
        <end position="25"/>
    </location>
</feature>
<evidence type="ECO:0000313" key="2">
    <source>
        <dbReference type="EMBL" id="RZC56336.1"/>
    </source>
</evidence>
<keyword evidence="3" id="KW-1185">Reference proteome</keyword>
<sequence>IDGPKPFSRFFFQNKPFPKSRSPKDRIKITGEESRDTPYEVNNTIPVEGYESIDFILIRMCGSDGNNGYGQHVATYLCLIVLEFYSKGTKIS</sequence>
<reference evidence="2 3" key="1">
    <citation type="journal article" date="2018" name="Science">
        <title>The opium poppy genome and morphinan production.</title>
        <authorList>
            <person name="Guo L."/>
            <person name="Winzer T."/>
            <person name="Yang X."/>
            <person name="Li Y."/>
            <person name="Ning Z."/>
            <person name="He Z."/>
            <person name="Teodor R."/>
            <person name="Lu Y."/>
            <person name="Bowser T.A."/>
            <person name="Graham I.A."/>
            <person name="Ye K."/>
        </authorList>
    </citation>
    <scope>NUCLEOTIDE SEQUENCE [LARGE SCALE GENOMIC DNA]</scope>
    <source>
        <strain evidence="3">cv. HN1</strain>
        <tissue evidence="2">Leaves</tissue>
    </source>
</reference>
<proteinExistence type="predicted"/>
<evidence type="ECO:0000256" key="1">
    <source>
        <dbReference type="SAM" id="MobiDB-lite"/>
    </source>
</evidence>
<gene>
    <name evidence="2" type="ORF">C5167_015192</name>
</gene>
<feature type="non-terminal residue" evidence="2">
    <location>
        <position position="1"/>
    </location>
</feature>
<name>A0A4Y7J791_PAPSO</name>
<accession>A0A4Y7J791</accession>
<organism evidence="2 3">
    <name type="scientific">Papaver somniferum</name>
    <name type="common">Opium poppy</name>
    <dbReference type="NCBI Taxonomy" id="3469"/>
    <lineage>
        <taxon>Eukaryota</taxon>
        <taxon>Viridiplantae</taxon>
        <taxon>Streptophyta</taxon>
        <taxon>Embryophyta</taxon>
        <taxon>Tracheophyta</taxon>
        <taxon>Spermatophyta</taxon>
        <taxon>Magnoliopsida</taxon>
        <taxon>Ranunculales</taxon>
        <taxon>Papaveraceae</taxon>
        <taxon>Papaveroideae</taxon>
        <taxon>Papaver</taxon>
    </lineage>
</organism>
<evidence type="ECO:0000313" key="3">
    <source>
        <dbReference type="Proteomes" id="UP000316621"/>
    </source>
</evidence>
<dbReference type="Gramene" id="RZC56336">
    <property type="protein sequence ID" value="RZC56336"/>
    <property type="gene ID" value="C5167_015192"/>
</dbReference>